<evidence type="ECO:0000256" key="8">
    <source>
        <dbReference type="PROSITE-ProRule" id="PRU01360"/>
    </source>
</evidence>
<proteinExistence type="inferred from homology"/>
<reference evidence="12 13" key="1">
    <citation type="journal article" date="2017" name="Nat. Microbiol.">
        <title>Natural product diversity associated with the nematode symbionts Photorhabdus and Xenorhabdus.</title>
        <authorList>
            <person name="Tobias N.J."/>
            <person name="Wolff H."/>
            <person name="Djahanschiri B."/>
            <person name="Grundmann F."/>
            <person name="Kronenwerth M."/>
            <person name="Shi Y.M."/>
            <person name="Simonyi S."/>
            <person name="Grun P."/>
            <person name="Shapiro-Ilan D."/>
            <person name="Pidot S.J."/>
            <person name="Stinear T.P."/>
            <person name="Ebersberger I."/>
            <person name="Bode H.B."/>
        </authorList>
    </citation>
    <scope>NUCLEOTIDE SEQUENCE [LARGE SCALE GENOMIC DNA]</scope>
    <source>
        <strain evidence="12 13">DSM 17904</strain>
    </source>
</reference>
<organism evidence="12 13">
    <name type="scientific">Xenorhabdus stockiae</name>
    <dbReference type="NCBI Taxonomy" id="351614"/>
    <lineage>
        <taxon>Bacteria</taxon>
        <taxon>Pseudomonadati</taxon>
        <taxon>Pseudomonadota</taxon>
        <taxon>Gammaproteobacteria</taxon>
        <taxon>Enterobacterales</taxon>
        <taxon>Morganellaceae</taxon>
        <taxon>Xenorhabdus</taxon>
    </lineage>
</organism>
<evidence type="ECO:0000256" key="4">
    <source>
        <dbReference type="ARBA" id="ARBA00022692"/>
    </source>
</evidence>
<keyword evidence="12" id="KW-0675">Receptor</keyword>
<dbReference type="GO" id="GO:0015344">
    <property type="term" value="F:siderophore uptake transmembrane transporter activity"/>
    <property type="evidence" value="ECO:0007669"/>
    <property type="project" value="TreeGrafter"/>
</dbReference>
<evidence type="ECO:0000256" key="9">
    <source>
        <dbReference type="PROSITE-ProRule" id="PRU10144"/>
    </source>
</evidence>
<evidence type="ECO:0000313" key="12">
    <source>
        <dbReference type="EMBL" id="PHM66653.1"/>
    </source>
</evidence>
<evidence type="ECO:0000256" key="3">
    <source>
        <dbReference type="ARBA" id="ARBA00022452"/>
    </source>
</evidence>
<dbReference type="InterPro" id="IPR037066">
    <property type="entry name" value="Plug_dom_sf"/>
</dbReference>
<evidence type="ECO:0000256" key="10">
    <source>
        <dbReference type="SAM" id="SignalP"/>
    </source>
</evidence>
<dbReference type="PANTHER" id="PTHR30069">
    <property type="entry name" value="TONB-DEPENDENT OUTER MEMBRANE RECEPTOR"/>
    <property type="match status" value="1"/>
</dbReference>
<dbReference type="InterPro" id="IPR036942">
    <property type="entry name" value="Beta-barrel_TonB_sf"/>
</dbReference>
<feature type="short sequence motif" description="TonB C-terminal box" evidence="9">
    <location>
        <begin position="740"/>
        <end position="757"/>
    </location>
</feature>
<keyword evidence="13" id="KW-1185">Reference proteome</keyword>
<keyword evidence="10" id="KW-0732">Signal</keyword>
<evidence type="ECO:0000256" key="6">
    <source>
        <dbReference type="ARBA" id="ARBA00023136"/>
    </source>
</evidence>
<keyword evidence="3 8" id="KW-1134">Transmembrane beta strand</keyword>
<evidence type="ECO:0000256" key="5">
    <source>
        <dbReference type="ARBA" id="ARBA00023077"/>
    </source>
</evidence>
<keyword evidence="4 8" id="KW-0812">Transmembrane</keyword>
<name>A0A2D0KTA4_9GAMM</name>
<evidence type="ECO:0000256" key="2">
    <source>
        <dbReference type="ARBA" id="ARBA00022448"/>
    </source>
</evidence>
<protein>
    <submittedName>
        <fullName evidence="12">Putative TonB-denpendent outer membrane receptor</fullName>
    </submittedName>
</protein>
<keyword evidence="5" id="KW-0798">TonB box</keyword>
<keyword evidence="7 8" id="KW-0998">Cell outer membrane</keyword>
<sequence>MKIMAKIAGASAVFIGLQGIAYAENTDDNKNQKVMRFSPLKVSGSQDNKNRPQIEAMEKPGAYSSVGEDNKLESVDSILRSLPGTYTQMDASQGVGVVSVNIRGLSGFGRVNMMVDGVSQSFYGAAPSEYAHGEQPNNEFGALIDPNFIIRTDISRGQADDSDSVNTLAGSVNFRTIGVDDVIFEGNNFGSRSKWIYGNNGTDRSGMIAVAGKTQAFSSEGSLGAMFAYSGHNVEAHYRNADGISSEMFGTDKAFKQKPNSQLIKVNIKPNDFHDLELGSRFYHNKFNKRHVDSYDYYLKYHYTPFTELVDTKVMLSTSNGQQHFDNKSIGVLGRSEAKNKSDAIDIKNTSRFNYGDTDFAFTLGSKLMSTDYRKKIDTSSDDKKLDEQIRENNVFAPSGKQNISSIYTSLKIERDIYTADLGLNYLNYNVKGLKPACEEKIECFPQEKAHINLKESGFNPSILLSAEIIPEFQPFVSYLHSMRAPNVQEVFYANEGGASMNPFLKGEKIDTYQIGFNSYRPDLIIKGDKFFLKAALYRTKIKDYISSDVYLLCANKVSCLYDETLATADWNKIDANVKMYIYTNTLEPVNMHGYEISANYDAGMFYSLLSYSQQKSEQPISPAIIDFNAQSYTQLPERYITLDTGVRLLDEKLTIGTIIKYTGPSHRTLSYVDATDESGYMGETVEQNKMPTIIDLYSTYDINRNLSLKFSVKNLTNRNYSEALNRINSLPMMDEVDVAPKTARGRTYVMGAEIRF</sequence>
<evidence type="ECO:0000313" key="13">
    <source>
        <dbReference type="Proteomes" id="UP000222366"/>
    </source>
</evidence>
<feature type="domain" description="TonB-dependent receptor-like beta-barrel" evidence="11">
    <location>
        <begin position="281"/>
        <end position="716"/>
    </location>
</feature>
<keyword evidence="2 8" id="KW-0813">Transport</keyword>
<dbReference type="Proteomes" id="UP000222366">
    <property type="component" value="Unassembled WGS sequence"/>
</dbReference>
<dbReference type="SUPFAM" id="SSF56935">
    <property type="entry name" value="Porins"/>
    <property type="match status" value="1"/>
</dbReference>
<dbReference type="InterPro" id="IPR000531">
    <property type="entry name" value="Beta-barrel_TonB"/>
</dbReference>
<dbReference type="InterPro" id="IPR039426">
    <property type="entry name" value="TonB-dep_rcpt-like"/>
</dbReference>
<keyword evidence="6 8" id="KW-0472">Membrane</keyword>
<gene>
    <name evidence="12" type="ORF">Xsto_00982</name>
</gene>
<dbReference type="Gene3D" id="2.40.170.20">
    <property type="entry name" value="TonB-dependent receptor, beta-barrel domain"/>
    <property type="match status" value="1"/>
</dbReference>
<feature type="signal peptide" evidence="10">
    <location>
        <begin position="1"/>
        <end position="23"/>
    </location>
</feature>
<dbReference type="GO" id="GO:0044718">
    <property type="term" value="P:siderophore transmembrane transport"/>
    <property type="evidence" value="ECO:0007669"/>
    <property type="project" value="TreeGrafter"/>
</dbReference>
<comment type="subcellular location">
    <subcellularLocation>
        <location evidence="1 8">Cell outer membrane</location>
        <topology evidence="1 8">Multi-pass membrane protein</topology>
    </subcellularLocation>
</comment>
<evidence type="ECO:0000256" key="1">
    <source>
        <dbReference type="ARBA" id="ARBA00004571"/>
    </source>
</evidence>
<evidence type="ECO:0000256" key="7">
    <source>
        <dbReference type="ARBA" id="ARBA00023237"/>
    </source>
</evidence>
<dbReference type="EMBL" id="NJAJ01000007">
    <property type="protein sequence ID" value="PHM66653.1"/>
    <property type="molecule type" value="Genomic_DNA"/>
</dbReference>
<dbReference type="Gene3D" id="2.170.130.10">
    <property type="entry name" value="TonB-dependent receptor, plug domain"/>
    <property type="match status" value="1"/>
</dbReference>
<comment type="caution">
    <text evidence="12">The sequence shown here is derived from an EMBL/GenBank/DDBJ whole genome shotgun (WGS) entry which is preliminary data.</text>
</comment>
<comment type="similarity">
    <text evidence="8">Belongs to the TonB-dependent receptor family.</text>
</comment>
<dbReference type="PROSITE" id="PS52016">
    <property type="entry name" value="TONB_DEPENDENT_REC_3"/>
    <property type="match status" value="1"/>
</dbReference>
<dbReference type="Pfam" id="PF00593">
    <property type="entry name" value="TonB_dep_Rec_b-barrel"/>
    <property type="match status" value="1"/>
</dbReference>
<dbReference type="AlphaFoldDB" id="A0A2D0KTA4"/>
<feature type="chain" id="PRO_5012203646" evidence="10">
    <location>
        <begin position="24"/>
        <end position="757"/>
    </location>
</feature>
<dbReference type="GO" id="GO:0009279">
    <property type="term" value="C:cell outer membrane"/>
    <property type="evidence" value="ECO:0007669"/>
    <property type="project" value="UniProtKB-SubCell"/>
</dbReference>
<evidence type="ECO:0000259" key="11">
    <source>
        <dbReference type="Pfam" id="PF00593"/>
    </source>
</evidence>
<dbReference type="RefSeq" id="WP_099124237.1">
    <property type="nucleotide sequence ID" value="NZ_CAWNRH010000148.1"/>
</dbReference>
<dbReference type="InterPro" id="IPR010917">
    <property type="entry name" value="TonB_rcpt_CS"/>
</dbReference>
<dbReference type="PANTHER" id="PTHR30069:SF50">
    <property type="entry name" value="TONB-DEPENDENT RECEPTOR HI_1217-RELATED"/>
    <property type="match status" value="1"/>
</dbReference>
<dbReference type="PROSITE" id="PS01156">
    <property type="entry name" value="TONB_DEPENDENT_REC_2"/>
    <property type="match status" value="1"/>
</dbReference>
<accession>A0A2D0KTA4</accession>